<accession>A0A143PHJ8</accession>
<dbReference type="EMBL" id="CP015136">
    <property type="protein sequence ID" value="AMY07723.1"/>
    <property type="molecule type" value="Genomic_DNA"/>
</dbReference>
<dbReference type="InterPro" id="IPR036388">
    <property type="entry name" value="WH-like_DNA-bd_sf"/>
</dbReference>
<dbReference type="STRING" id="1855912.LuPra_00903"/>
<evidence type="ECO:0000313" key="2">
    <source>
        <dbReference type="EMBL" id="AMY07723.1"/>
    </source>
</evidence>
<dbReference type="AlphaFoldDB" id="A0A143PHJ8"/>
<reference evidence="2 3" key="1">
    <citation type="journal article" date="2016" name="Genome Announc.">
        <title>First Complete Genome Sequence of a Subdivision 6 Acidobacterium Strain.</title>
        <authorList>
            <person name="Huang S."/>
            <person name="Vieira S."/>
            <person name="Bunk B."/>
            <person name="Riedel T."/>
            <person name="Sproer C."/>
            <person name="Overmann J."/>
        </authorList>
    </citation>
    <scope>NUCLEOTIDE SEQUENCE [LARGE SCALE GENOMIC DNA]</scope>
    <source>
        <strain evidence="3">DSM 100886 HEG_-6_39</strain>
    </source>
</reference>
<dbReference type="Pfam" id="PF12840">
    <property type="entry name" value="HTH_20"/>
    <property type="match status" value="1"/>
</dbReference>
<dbReference type="PATRIC" id="fig|1813736.3.peg.946"/>
<keyword evidence="3" id="KW-1185">Reference proteome</keyword>
<dbReference type="SUPFAM" id="SSF46785">
    <property type="entry name" value="Winged helix' DNA-binding domain"/>
    <property type="match status" value="1"/>
</dbReference>
<sequence length="266" mass="28412">MPSVAKGYQRAKCLSRVCPRKIEFVANRPKSALTINIVKATLAFVLDVHVIEDPAAATVALVPMRSRLLAELAAPASAATLAARVGLARQKVTYHLNALEAHGLVRLAQERKWGGLTERLLVATAASYVVSPGALGPIAADPSREIDRLSASYLIALGARVVREVGHLVRRATDTGKRLATLAVDTEVRFRSATDRAAFSNELTEAITKLVAKYHDESAPGGRAHRLIVVAHPVPAFVGEADSGETSPKRLRREGGPNTSDPKEPS</sequence>
<proteinExistence type="predicted"/>
<evidence type="ECO:0000256" key="1">
    <source>
        <dbReference type="SAM" id="MobiDB-lite"/>
    </source>
</evidence>
<feature type="region of interest" description="Disordered" evidence="1">
    <location>
        <begin position="238"/>
        <end position="266"/>
    </location>
</feature>
<protein>
    <submittedName>
        <fullName evidence="2">Helix-turn-helix domain protein</fullName>
    </submittedName>
</protein>
<dbReference type="Gene3D" id="1.10.10.10">
    <property type="entry name" value="Winged helix-like DNA-binding domain superfamily/Winged helix DNA-binding domain"/>
    <property type="match status" value="1"/>
</dbReference>
<dbReference type="KEGG" id="abac:LuPra_00903"/>
<gene>
    <name evidence="2" type="ORF">LuPra_00903</name>
</gene>
<dbReference type="Proteomes" id="UP000076079">
    <property type="component" value="Chromosome"/>
</dbReference>
<dbReference type="InterPro" id="IPR036390">
    <property type="entry name" value="WH_DNA-bd_sf"/>
</dbReference>
<evidence type="ECO:0000313" key="3">
    <source>
        <dbReference type="Proteomes" id="UP000076079"/>
    </source>
</evidence>
<organism evidence="2 3">
    <name type="scientific">Luteitalea pratensis</name>
    <dbReference type="NCBI Taxonomy" id="1855912"/>
    <lineage>
        <taxon>Bacteria</taxon>
        <taxon>Pseudomonadati</taxon>
        <taxon>Acidobacteriota</taxon>
        <taxon>Vicinamibacteria</taxon>
        <taxon>Vicinamibacterales</taxon>
        <taxon>Vicinamibacteraceae</taxon>
        <taxon>Luteitalea</taxon>
    </lineage>
</organism>
<reference evidence="3" key="2">
    <citation type="submission" date="2016-04" db="EMBL/GenBank/DDBJ databases">
        <title>First Complete Genome Sequence of a Subdivision 6 Acidobacterium.</title>
        <authorList>
            <person name="Huang S."/>
            <person name="Vieira S."/>
            <person name="Bunk B."/>
            <person name="Riedel T."/>
            <person name="Sproeer C."/>
            <person name="Overmann J."/>
        </authorList>
    </citation>
    <scope>NUCLEOTIDE SEQUENCE [LARGE SCALE GENOMIC DNA]</scope>
    <source>
        <strain evidence="3">DSM 100886 HEG_-6_39</strain>
    </source>
</reference>
<name>A0A143PHJ8_LUTPR</name>